<feature type="compositionally biased region" description="Low complexity" evidence="1">
    <location>
        <begin position="131"/>
        <end position="153"/>
    </location>
</feature>
<gene>
    <name evidence="3" type="ORF">PHACADRAFT_258770</name>
</gene>
<dbReference type="RefSeq" id="XP_007397417.1">
    <property type="nucleotide sequence ID" value="XM_007397355.1"/>
</dbReference>
<dbReference type="SMART" id="SM00546">
    <property type="entry name" value="CUE"/>
    <property type="match status" value="1"/>
</dbReference>
<keyword evidence="4" id="KW-1185">Reference proteome</keyword>
<dbReference type="PROSITE" id="PS51140">
    <property type="entry name" value="CUE"/>
    <property type="match status" value="1"/>
</dbReference>
<dbReference type="Gene3D" id="1.10.8.10">
    <property type="entry name" value="DNA helicase RuvA subunit, C-terminal domain"/>
    <property type="match status" value="1"/>
</dbReference>
<proteinExistence type="predicted"/>
<dbReference type="STRING" id="650164.K5W6F5"/>
<dbReference type="SUPFAM" id="SSF46934">
    <property type="entry name" value="UBA-like"/>
    <property type="match status" value="1"/>
</dbReference>
<accession>K5W6F5</accession>
<dbReference type="CDD" id="cd14279">
    <property type="entry name" value="CUE"/>
    <property type="match status" value="1"/>
</dbReference>
<dbReference type="AlphaFoldDB" id="K5W6F5"/>
<dbReference type="HOGENOM" id="CLU_039542_0_0_1"/>
<feature type="compositionally biased region" description="Basic and acidic residues" evidence="1">
    <location>
        <begin position="279"/>
        <end position="302"/>
    </location>
</feature>
<dbReference type="GO" id="GO:0005737">
    <property type="term" value="C:cytoplasm"/>
    <property type="evidence" value="ECO:0007669"/>
    <property type="project" value="TreeGrafter"/>
</dbReference>
<dbReference type="Pfam" id="PF02845">
    <property type="entry name" value="CUE"/>
    <property type="match status" value="1"/>
</dbReference>
<dbReference type="Proteomes" id="UP000008370">
    <property type="component" value="Unassembled WGS sequence"/>
</dbReference>
<dbReference type="PANTHER" id="PTHR16461:SF5">
    <property type="entry name" value="TOLL-INTERACTING PROTEIN"/>
    <property type="match status" value="1"/>
</dbReference>
<feature type="compositionally biased region" description="Pro residues" evidence="1">
    <location>
        <begin position="317"/>
        <end position="332"/>
    </location>
</feature>
<dbReference type="InParanoid" id="K5W6F5"/>
<organism evidence="3 4">
    <name type="scientific">Phanerochaete carnosa (strain HHB-10118-sp)</name>
    <name type="common">White-rot fungus</name>
    <name type="synonym">Peniophora carnosa</name>
    <dbReference type="NCBI Taxonomy" id="650164"/>
    <lineage>
        <taxon>Eukaryota</taxon>
        <taxon>Fungi</taxon>
        <taxon>Dikarya</taxon>
        <taxon>Basidiomycota</taxon>
        <taxon>Agaricomycotina</taxon>
        <taxon>Agaricomycetes</taxon>
        <taxon>Polyporales</taxon>
        <taxon>Phanerochaetaceae</taxon>
        <taxon>Phanerochaete</taxon>
    </lineage>
</organism>
<feature type="compositionally biased region" description="Low complexity" evidence="1">
    <location>
        <begin position="193"/>
        <end position="207"/>
    </location>
</feature>
<reference evidence="3 4" key="1">
    <citation type="journal article" date="2012" name="BMC Genomics">
        <title>Comparative genomics of the white-rot fungi, Phanerochaete carnosa and P. chrysosporium, to elucidate the genetic basis of the distinct wood types they colonize.</title>
        <authorList>
            <person name="Suzuki H."/>
            <person name="MacDonald J."/>
            <person name="Syed K."/>
            <person name="Salamov A."/>
            <person name="Hori C."/>
            <person name="Aerts A."/>
            <person name="Henrissat B."/>
            <person name="Wiebenga A."/>
            <person name="vanKuyk P.A."/>
            <person name="Barry K."/>
            <person name="Lindquist E."/>
            <person name="LaButti K."/>
            <person name="Lapidus A."/>
            <person name="Lucas S."/>
            <person name="Coutinho P."/>
            <person name="Gong Y."/>
            <person name="Samejima M."/>
            <person name="Mahadevan R."/>
            <person name="Abou-Zaid M."/>
            <person name="de Vries R.P."/>
            <person name="Igarashi K."/>
            <person name="Yadav J.S."/>
            <person name="Grigoriev I.V."/>
            <person name="Master E.R."/>
        </authorList>
    </citation>
    <scope>NUCLEOTIDE SEQUENCE [LARGE SCALE GENOMIC DNA]</scope>
    <source>
        <strain evidence="3 4">HHB-10118-sp</strain>
    </source>
</reference>
<evidence type="ECO:0000256" key="1">
    <source>
        <dbReference type="SAM" id="MobiDB-lite"/>
    </source>
</evidence>
<dbReference type="EMBL" id="JH930473">
    <property type="protein sequence ID" value="EKM54735.1"/>
    <property type="molecule type" value="Genomic_DNA"/>
</dbReference>
<dbReference type="InterPro" id="IPR003892">
    <property type="entry name" value="CUE"/>
</dbReference>
<feature type="compositionally biased region" description="Polar residues" evidence="1">
    <location>
        <begin position="166"/>
        <end position="182"/>
    </location>
</feature>
<dbReference type="OrthoDB" id="9942608at2759"/>
<dbReference type="GO" id="GO:0006511">
    <property type="term" value="P:ubiquitin-dependent protein catabolic process"/>
    <property type="evidence" value="ECO:0007669"/>
    <property type="project" value="TreeGrafter"/>
</dbReference>
<sequence>MDTLEPYDEQAEHHDQERSPPQAQEHANEPANPAVAQLKSMFPDFDDAVLQTVLESVSGDQDAAIDLLLGMSDPSYVPATHHQSTTTHPEQPSSLELDEALARQLQLEDDRAHAESQQRTRGQSWSRRRNSQTQQDQTQQDQAPQAQGQSPQNSGGGPDLNEIKETLNQMAESGKRTFSSIVSRAKAKINEYQQSRPNTQQQQQQEPQHPPPSWGSTPTQKQPSPGAASLPNYYHETQQPVDRHAASQAYAHYYTVAPGDSPDLGEEDGWQQISRRGRRSEEKPLAEQPKAEIRGYDLDSLDHLATPSTNTSVANSPIPPPAAPTEPEPEPTIPRVTTPPSDILRPPPTQSGSPLNPAKFGLLPKRPVSLLTPQASGANAIAREASVSEDDEDELDYVENPFEEHKH</sequence>
<dbReference type="PANTHER" id="PTHR16461">
    <property type="entry name" value="TOLL-INTERACTING PROTEIN"/>
    <property type="match status" value="1"/>
</dbReference>
<feature type="compositionally biased region" description="Basic and acidic residues" evidence="1">
    <location>
        <begin position="106"/>
        <end position="118"/>
    </location>
</feature>
<dbReference type="GO" id="GO:0043130">
    <property type="term" value="F:ubiquitin binding"/>
    <property type="evidence" value="ECO:0007669"/>
    <property type="project" value="InterPro"/>
</dbReference>
<dbReference type="GeneID" id="18917206"/>
<feature type="region of interest" description="Disordered" evidence="1">
    <location>
        <begin position="1"/>
        <end position="32"/>
    </location>
</feature>
<evidence type="ECO:0000259" key="2">
    <source>
        <dbReference type="PROSITE" id="PS51140"/>
    </source>
</evidence>
<feature type="region of interest" description="Disordered" evidence="1">
    <location>
        <begin position="73"/>
        <end position="407"/>
    </location>
</feature>
<feature type="compositionally biased region" description="Polar residues" evidence="1">
    <location>
        <begin position="306"/>
        <end position="315"/>
    </location>
</feature>
<dbReference type="InterPro" id="IPR009060">
    <property type="entry name" value="UBA-like_sf"/>
</dbReference>
<name>K5W6F5_PHACS</name>
<dbReference type="GO" id="GO:0031624">
    <property type="term" value="F:ubiquitin conjugating enzyme binding"/>
    <property type="evidence" value="ECO:0007669"/>
    <property type="project" value="TreeGrafter"/>
</dbReference>
<evidence type="ECO:0000313" key="4">
    <source>
        <dbReference type="Proteomes" id="UP000008370"/>
    </source>
</evidence>
<feature type="compositionally biased region" description="Polar residues" evidence="1">
    <location>
        <begin position="81"/>
        <end position="94"/>
    </location>
</feature>
<feature type="compositionally biased region" description="Acidic residues" evidence="1">
    <location>
        <begin position="387"/>
        <end position="397"/>
    </location>
</feature>
<evidence type="ECO:0000313" key="3">
    <source>
        <dbReference type="EMBL" id="EKM54735.1"/>
    </source>
</evidence>
<feature type="domain" description="CUE" evidence="2">
    <location>
        <begin position="30"/>
        <end position="73"/>
    </location>
</feature>
<dbReference type="KEGG" id="pco:PHACADRAFT_258770"/>
<feature type="compositionally biased region" description="Polar residues" evidence="1">
    <location>
        <begin position="214"/>
        <end position="223"/>
    </location>
</feature>
<protein>
    <recommendedName>
        <fullName evidence="2">CUE domain-containing protein</fullName>
    </recommendedName>
</protein>